<accession>A0A8K0HEI1</accession>
<dbReference type="AlphaFoldDB" id="A0A8K0HEI1"/>
<sequence>MAEHHISGLWAYEDLIDSLWASEASACFFKKKKGVSVLTYNTWCWVLSRCFLITPWELEVEAAEMRSRRKKMINKQIIDLEVLLLLLLIITFERFGFSSFCVLKNIARLTVAIKSLLIPSTERERRRGCDLKMVMSVGYI</sequence>
<comment type="caution">
    <text evidence="1">The sequence shown here is derived from an EMBL/GenBank/DDBJ whole genome shotgun (WGS) entry which is preliminary data.</text>
</comment>
<gene>
    <name evidence="1" type="ORF">FNV43_RR07211</name>
</gene>
<keyword evidence="2" id="KW-1185">Reference proteome</keyword>
<evidence type="ECO:0000313" key="2">
    <source>
        <dbReference type="Proteomes" id="UP000796880"/>
    </source>
</evidence>
<dbReference type="Proteomes" id="UP000796880">
    <property type="component" value="Unassembled WGS sequence"/>
</dbReference>
<name>A0A8K0HEI1_9ROSA</name>
<proteinExistence type="predicted"/>
<dbReference type="EMBL" id="VOIH02000003">
    <property type="protein sequence ID" value="KAF3451122.1"/>
    <property type="molecule type" value="Genomic_DNA"/>
</dbReference>
<protein>
    <submittedName>
        <fullName evidence="1">Uncharacterized protein</fullName>
    </submittedName>
</protein>
<organism evidence="1 2">
    <name type="scientific">Rhamnella rubrinervis</name>
    <dbReference type="NCBI Taxonomy" id="2594499"/>
    <lineage>
        <taxon>Eukaryota</taxon>
        <taxon>Viridiplantae</taxon>
        <taxon>Streptophyta</taxon>
        <taxon>Embryophyta</taxon>
        <taxon>Tracheophyta</taxon>
        <taxon>Spermatophyta</taxon>
        <taxon>Magnoliopsida</taxon>
        <taxon>eudicotyledons</taxon>
        <taxon>Gunneridae</taxon>
        <taxon>Pentapetalae</taxon>
        <taxon>rosids</taxon>
        <taxon>fabids</taxon>
        <taxon>Rosales</taxon>
        <taxon>Rhamnaceae</taxon>
        <taxon>rhamnoid group</taxon>
        <taxon>Rhamneae</taxon>
        <taxon>Rhamnella</taxon>
    </lineage>
</organism>
<reference evidence="1" key="1">
    <citation type="submission" date="2020-03" db="EMBL/GenBank/DDBJ databases">
        <title>A high-quality chromosome-level genome assembly of a woody plant with both climbing and erect habits, Rhamnella rubrinervis.</title>
        <authorList>
            <person name="Lu Z."/>
            <person name="Yang Y."/>
            <person name="Zhu X."/>
            <person name="Sun Y."/>
        </authorList>
    </citation>
    <scope>NUCLEOTIDE SEQUENCE</scope>
    <source>
        <strain evidence="1">BYM</strain>
        <tissue evidence="1">Leaf</tissue>
    </source>
</reference>
<evidence type="ECO:0000313" key="1">
    <source>
        <dbReference type="EMBL" id="KAF3451122.1"/>
    </source>
</evidence>